<comment type="subcellular location">
    <subcellularLocation>
        <location evidence="1">Membrane</location>
        <topology evidence="1">Multi-pass membrane protein</topology>
    </subcellularLocation>
</comment>
<feature type="transmembrane region" description="Helical" evidence="12">
    <location>
        <begin position="310"/>
        <end position="327"/>
    </location>
</feature>
<evidence type="ECO:0000256" key="3">
    <source>
        <dbReference type="ARBA" id="ARBA00022448"/>
    </source>
</evidence>
<dbReference type="CDD" id="cd18604">
    <property type="entry name" value="ABC_6TM_VMR1_D2_like"/>
    <property type="match status" value="1"/>
</dbReference>
<dbReference type="CDD" id="cd18596">
    <property type="entry name" value="ABC_6TM_VMR1_D1_like"/>
    <property type="match status" value="1"/>
</dbReference>
<feature type="transmembrane region" description="Helical" evidence="12">
    <location>
        <begin position="457"/>
        <end position="476"/>
    </location>
</feature>
<evidence type="ECO:0000256" key="11">
    <source>
        <dbReference type="SAM" id="MobiDB-lite"/>
    </source>
</evidence>
<evidence type="ECO:0000313" key="15">
    <source>
        <dbReference type="EMBL" id="KIW80054.1"/>
    </source>
</evidence>
<feature type="region of interest" description="Disordered" evidence="11">
    <location>
        <begin position="382"/>
        <end position="411"/>
    </location>
</feature>
<feature type="domain" description="ABC transmembrane type-1" evidence="14">
    <location>
        <begin position="416"/>
        <end position="599"/>
    </location>
</feature>
<evidence type="ECO:0000313" key="16">
    <source>
        <dbReference type="Proteomes" id="UP000053029"/>
    </source>
</evidence>
<dbReference type="GO" id="GO:0016887">
    <property type="term" value="F:ATP hydrolysis activity"/>
    <property type="evidence" value="ECO:0007669"/>
    <property type="project" value="InterPro"/>
</dbReference>
<dbReference type="PROSITE" id="PS50893">
    <property type="entry name" value="ABC_TRANSPORTER_2"/>
    <property type="match status" value="2"/>
</dbReference>
<dbReference type="STRING" id="1442368.A0A0D2H624"/>
<accession>A0A0D2H624</accession>
<feature type="transmembrane region" description="Helical" evidence="12">
    <location>
        <begin position="103"/>
        <end position="122"/>
    </location>
</feature>
<feature type="compositionally biased region" description="Basic and acidic residues" evidence="11">
    <location>
        <begin position="939"/>
        <end position="951"/>
    </location>
</feature>
<dbReference type="AlphaFoldDB" id="A0A0D2H624"/>
<feature type="compositionally biased region" description="Low complexity" evidence="11">
    <location>
        <begin position="1632"/>
        <end position="1641"/>
    </location>
</feature>
<dbReference type="Pfam" id="PF00005">
    <property type="entry name" value="ABC_tran"/>
    <property type="match status" value="2"/>
</dbReference>
<evidence type="ECO:0000256" key="5">
    <source>
        <dbReference type="ARBA" id="ARBA00022737"/>
    </source>
</evidence>
<evidence type="ECO:0000256" key="9">
    <source>
        <dbReference type="ARBA" id="ARBA00023136"/>
    </source>
</evidence>
<dbReference type="PANTHER" id="PTHR24223">
    <property type="entry name" value="ATP-BINDING CASSETTE SUB-FAMILY C"/>
    <property type="match status" value="1"/>
</dbReference>
<evidence type="ECO:0000259" key="14">
    <source>
        <dbReference type="PROSITE" id="PS50929"/>
    </source>
</evidence>
<evidence type="ECO:0000256" key="12">
    <source>
        <dbReference type="SAM" id="Phobius"/>
    </source>
</evidence>
<feature type="transmembrane region" description="Helical" evidence="12">
    <location>
        <begin position="1131"/>
        <end position="1161"/>
    </location>
</feature>
<keyword evidence="9 12" id="KW-0472">Membrane</keyword>
<dbReference type="Proteomes" id="UP000053029">
    <property type="component" value="Unassembled WGS sequence"/>
</dbReference>
<feature type="transmembrane region" description="Helical" evidence="12">
    <location>
        <begin position="134"/>
        <end position="154"/>
    </location>
</feature>
<dbReference type="OrthoDB" id="6500128at2759"/>
<keyword evidence="6" id="KW-0547">Nucleotide-binding</keyword>
<dbReference type="GO" id="GO:0016020">
    <property type="term" value="C:membrane"/>
    <property type="evidence" value="ECO:0007669"/>
    <property type="project" value="UniProtKB-SubCell"/>
</dbReference>
<feature type="transmembrane region" description="Helical" evidence="12">
    <location>
        <begin position="67"/>
        <end position="91"/>
    </location>
</feature>
<evidence type="ECO:0008006" key="17">
    <source>
        <dbReference type="Google" id="ProtNLM"/>
    </source>
</evidence>
<dbReference type="Gene3D" id="3.40.50.300">
    <property type="entry name" value="P-loop containing nucleotide triphosphate hydrolases"/>
    <property type="match status" value="2"/>
</dbReference>
<evidence type="ECO:0000259" key="13">
    <source>
        <dbReference type="PROSITE" id="PS50893"/>
    </source>
</evidence>
<reference evidence="15 16" key="1">
    <citation type="submission" date="2015-01" db="EMBL/GenBank/DDBJ databases">
        <title>The Genome Sequence of Fonsecaea pedrosoi CBS 271.37.</title>
        <authorList>
            <consortium name="The Broad Institute Genomics Platform"/>
            <person name="Cuomo C."/>
            <person name="de Hoog S."/>
            <person name="Gorbushina A."/>
            <person name="Stielow B."/>
            <person name="Teixiera M."/>
            <person name="Abouelleil A."/>
            <person name="Chapman S.B."/>
            <person name="Priest M."/>
            <person name="Young S.K."/>
            <person name="Wortman J."/>
            <person name="Nusbaum C."/>
            <person name="Birren B."/>
        </authorList>
    </citation>
    <scope>NUCLEOTIDE SEQUENCE [LARGE SCALE GENOMIC DNA]</scope>
    <source>
        <strain evidence="15 16">CBS 271.37</strain>
    </source>
</reference>
<dbReference type="InterPro" id="IPR017871">
    <property type="entry name" value="ABC_transporter-like_CS"/>
</dbReference>
<feature type="transmembrane region" description="Helical" evidence="12">
    <location>
        <begin position="1258"/>
        <end position="1277"/>
    </location>
</feature>
<dbReference type="InterPro" id="IPR027417">
    <property type="entry name" value="P-loop_NTPase"/>
</dbReference>
<sequence length="1666" mass="185225">MTAHHSSTSAAVSIACLAVVGAISIPALRQVLLRIRAKKDHYQELLGSYEDKDGKATEESQRAYSDFVVRLILIIISTIAFLDALGTAVLTTTRPHLSLTVEQWLQFATWFLVLFQTVAIYVTPSSKHRYRLGIFTSFSSLLIAIAVAVENISLWQSKVTPLPRNVHLTLSLVQFICGILLLFAGLSIPRRPDVYWNDKVVDRQNTVAALSKLTFSWASAILSFAAKNKGLDYDDLYEIDHDTRSRELRAHFEAVGRKDKLWKTLFWAHKWSFIQQWVIQATCSITDFLPQLALYFILRTLEARDEGEDVALTSWLLVIGLGLSITFSSWLEAWMFFITFMKIGVPIYEQLSAVVFGKAIRRKDVKGTGKKQEGEEAKGNLNGDVVVNTDAGHKGEDRTPEEDEEGDFQKSKQSTINLVGVDSKRIADFATFNYVFLGSAIKFIFAIGFLSKLIGPIPLLAGLAAPALITPINIMAAKRYATAQDDLMKYRDQKMAVVTEALQGIRQIKFSALERDWYAKILETRRRELKTQWRVFVYDTTLISIWIFGPVMLAAVSLTTYVLIYKQLTASVAFTTISVFEAIEMTLAVIPEMITDLLDAIVSAGRVQEYLDAPERIDGTKPGDTVVFKDATISWPSDNPDNEEGQFALRTLNLVFPKNELSVISGRTGSGKSLLLASIIGEAEVLAGEIFVPKPPPADQRYDSLANRSNWVIESSIAYVAQIPWIENATIRDNILFGLPLDNDRYQKVLHACALTKDLEMLPDGELTDIGANGINLSGGQKWRVSFARALYSRAGIMVLDDIFSAVDAHVGRHLFEQALVGELGRNRTRILVTHHVALCLPKTNYSVLLSNGTVEQAGRTEELRRTGKLKTILAEEGEADRKKDEEEDAVENLTVDDGGGLQKLLTNHSRRSRRKSALSDVGDNLMRRPSRASLNDAKQSRDPPKKFTEEEKRETGAVKYRIYAAYFKASGGFGYWLFILAVFGIWVAVYLGRSYWISVWTRSYRTETEHIFPQRLVSQSLSTFYHHLHSEFSTAAIDANLRYYLGVYLGISLVAWLIGTIRYFLVFIASIRASKILFEALAFAVLRAPLRWLDTVPVGRILNRFTSDFNMLDSRIAMDLAFMLHNMMHVLSVVIAGLFVSPFMIVFAVGLLSISMYYALRYLAGAREVKRLESNAKSPVFEQFGSVLMGIGTIRAFDKSDTYLDKMYTKIDRHCRAYWHLWLFNRWMGWRLNMVGALFAAITAALIVSITSIDSSLAGFALSFALGMSEGVIWFLRQYSNVELDMNATERIVEYSNITTESQGGVDAPAAWPTEGNLEVSDLVVGYAPDLPPVLKGLTFRVTKNQRVGVVGRTGAGKSSLTLALFRFLEARSGSIFIDGIDISKIKLYDLRSRLAIIPQDPVLFSGTVRSNLDPFEQQTDKELKDALARVHLISSTTASSSAVASGSVTPILDQHDAEEGGQTNTNIFRSLSSKISEGGLNLSQGQRQLLCLARAIVSRPKIMVLDEATSAVDMETDALIQRSIREEFTDSTLIVIAHRLSTIADFDKILVMGEGKVLEFDGPRELMGKKGGVFRGMVEMSGERAELERIMGIGGGGAKGQDLQPEPEQEQEDHRAVTGGGNPAPHSSDTTTTTTTTTTNKPSTSGTKKNDQEDDDNPEHGWGI</sequence>
<feature type="transmembrane region" description="Helical" evidence="12">
    <location>
        <begin position="432"/>
        <end position="451"/>
    </location>
</feature>
<feature type="transmembrane region" description="Helical" evidence="12">
    <location>
        <begin position="277"/>
        <end position="298"/>
    </location>
</feature>
<keyword evidence="7" id="KW-0067">ATP-binding</keyword>
<dbReference type="PROSITE" id="PS50929">
    <property type="entry name" value="ABC_TM1F"/>
    <property type="match status" value="2"/>
</dbReference>
<feature type="domain" description="ABC transmembrane type-1" evidence="14">
    <location>
        <begin position="1031"/>
        <end position="1285"/>
    </location>
</feature>
<evidence type="ECO:0000256" key="4">
    <source>
        <dbReference type="ARBA" id="ARBA00022692"/>
    </source>
</evidence>
<evidence type="ECO:0000256" key="10">
    <source>
        <dbReference type="ARBA" id="ARBA00023180"/>
    </source>
</evidence>
<dbReference type="GO" id="GO:0005524">
    <property type="term" value="F:ATP binding"/>
    <property type="evidence" value="ECO:0007669"/>
    <property type="project" value="UniProtKB-KW"/>
</dbReference>
<keyword evidence="10" id="KW-0325">Glycoprotein</keyword>
<feature type="transmembrane region" description="Helical" evidence="12">
    <location>
        <begin position="333"/>
        <end position="356"/>
    </location>
</feature>
<feature type="domain" description="ABC transporter" evidence="13">
    <location>
        <begin position="1319"/>
        <end position="1581"/>
    </location>
</feature>
<evidence type="ECO:0000256" key="8">
    <source>
        <dbReference type="ARBA" id="ARBA00022989"/>
    </source>
</evidence>
<dbReference type="CDD" id="cd03250">
    <property type="entry name" value="ABCC_MRP_domain1"/>
    <property type="match status" value="1"/>
</dbReference>
<feature type="transmembrane region" description="Helical" evidence="12">
    <location>
        <begin position="166"/>
        <end position="186"/>
    </location>
</feature>
<name>A0A0D2H624_9EURO</name>
<protein>
    <recommendedName>
        <fullName evidence="17">ABC bile acid transporter</fullName>
    </recommendedName>
</protein>
<dbReference type="PANTHER" id="PTHR24223:SF456">
    <property type="entry name" value="MULTIDRUG RESISTANCE-ASSOCIATED PROTEIN LETHAL(2)03659"/>
    <property type="match status" value="1"/>
</dbReference>
<evidence type="ECO:0000256" key="1">
    <source>
        <dbReference type="ARBA" id="ARBA00004141"/>
    </source>
</evidence>
<dbReference type="SMART" id="SM00382">
    <property type="entry name" value="AAA"/>
    <property type="match status" value="2"/>
</dbReference>
<dbReference type="FunFam" id="3.40.50.300:FF:000610">
    <property type="entry name" value="Multidrug resistance-associated ABC transporter"/>
    <property type="match status" value="1"/>
</dbReference>
<feature type="transmembrane region" description="Helical" evidence="12">
    <location>
        <begin position="207"/>
        <end position="226"/>
    </location>
</feature>
<feature type="domain" description="ABC transporter" evidence="13">
    <location>
        <begin position="626"/>
        <end position="877"/>
    </location>
</feature>
<feature type="transmembrane region" description="Helical" evidence="12">
    <location>
        <begin position="1233"/>
        <end position="1252"/>
    </location>
</feature>
<dbReference type="GO" id="GO:0140359">
    <property type="term" value="F:ABC-type transporter activity"/>
    <property type="evidence" value="ECO:0007669"/>
    <property type="project" value="InterPro"/>
</dbReference>
<dbReference type="Pfam" id="PF00664">
    <property type="entry name" value="ABC_membrane"/>
    <property type="match status" value="2"/>
</dbReference>
<dbReference type="VEuPathDB" id="FungiDB:Z517_06669"/>
<dbReference type="HOGENOM" id="CLU_000604_27_6_1"/>
<keyword evidence="8 12" id="KW-1133">Transmembrane helix</keyword>
<dbReference type="PROSITE" id="PS00211">
    <property type="entry name" value="ABC_TRANSPORTER_1"/>
    <property type="match status" value="1"/>
</dbReference>
<keyword evidence="3" id="KW-0813">Transport</keyword>
<dbReference type="Gene3D" id="1.20.1560.10">
    <property type="entry name" value="ABC transporter type 1, transmembrane domain"/>
    <property type="match status" value="2"/>
</dbReference>
<dbReference type="SUPFAM" id="SSF52540">
    <property type="entry name" value="P-loop containing nucleoside triphosphate hydrolases"/>
    <property type="match status" value="2"/>
</dbReference>
<feature type="transmembrane region" description="Helical" evidence="12">
    <location>
        <begin position="974"/>
        <end position="993"/>
    </location>
</feature>
<keyword evidence="16" id="KW-1185">Reference proteome</keyword>
<feature type="region of interest" description="Disordered" evidence="11">
    <location>
        <begin position="928"/>
        <end position="951"/>
    </location>
</feature>
<organism evidence="15 16">
    <name type="scientific">Fonsecaea pedrosoi CBS 271.37</name>
    <dbReference type="NCBI Taxonomy" id="1442368"/>
    <lineage>
        <taxon>Eukaryota</taxon>
        <taxon>Fungi</taxon>
        <taxon>Dikarya</taxon>
        <taxon>Ascomycota</taxon>
        <taxon>Pezizomycotina</taxon>
        <taxon>Eurotiomycetes</taxon>
        <taxon>Chaetothyriomycetidae</taxon>
        <taxon>Chaetothyriales</taxon>
        <taxon>Herpotrichiellaceae</taxon>
        <taxon>Fonsecaea</taxon>
    </lineage>
</organism>
<comment type="similarity">
    <text evidence="2">Belongs to the ABC transporter superfamily. ABCC family. Conjugate transporter (TC 3.A.1.208) subfamily.</text>
</comment>
<keyword evidence="4 12" id="KW-0812">Transmembrane</keyword>
<dbReference type="EMBL" id="KN846972">
    <property type="protein sequence ID" value="KIW80054.1"/>
    <property type="molecule type" value="Genomic_DNA"/>
</dbReference>
<evidence type="ECO:0000256" key="6">
    <source>
        <dbReference type="ARBA" id="ARBA00022741"/>
    </source>
</evidence>
<dbReference type="RefSeq" id="XP_013283862.1">
    <property type="nucleotide sequence ID" value="XM_013428408.1"/>
</dbReference>
<dbReference type="FunFam" id="3.40.50.300:FF:000825">
    <property type="entry name" value="ABC bile acid transporter"/>
    <property type="match status" value="1"/>
</dbReference>
<evidence type="ECO:0000256" key="7">
    <source>
        <dbReference type="ARBA" id="ARBA00022840"/>
    </source>
</evidence>
<evidence type="ECO:0000256" key="2">
    <source>
        <dbReference type="ARBA" id="ARBA00009726"/>
    </source>
</evidence>
<feature type="transmembrane region" description="Helical" evidence="12">
    <location>
        <begin position="6"/>
        <end position="28"/>
    </location>
</feature>
<dbReference type="FunFam" id="1.20.1560.10:FF:000013">
    <property type="entry name" value="ABC transporter C family member 2"/>
    <property type="match status" value="1"/>
</dbReference>
<dbReference type="InterPro" id="IPR050173">
    <property type="entry name" value="ABC_transporter_C-like"/>
</dbReference>
<dbReference type="GO" id="GO:0005737">
    <property type="term" value="C:cytoplasm"/>
    <property type="evidence" value="ECO:0007669"/>
    <property type="project" value="UniProtKB-ARBA"/>
</dbReference>
<feature type="region of interest" description="Disordered" evidence="11">
    <location>
        <begin position="1595"/>
        <end position="1666"/>
    </location>
</feature>
<dbReference type="InterPro" id="IPR036640">
    <property type="entry name" value="ABC1_TM_sf"/>
</dbReference>
<dbReference type="InterPro" id="IPR011527">
    <property type="entry name" value="ABC1_TM_dom"/>
</dbReference>
<feature type="transmembrane region" description="Helical" evidence="12">
    <location>
        <begin position="535"/>
        <end position="564"/>
    </location>
</feature>
<gene>
    <name evidence="15" type="ORF">Z517_06669</name>
</gene>
<dbReference type="GeneID" id="25306159"/>
<dbReference type="InterPro" id="IPR003593">
    <property type="entry name" value="AAA+_ATPase"/>
</dbReference>
<feature type="transmembrane region" description="Helical" evidence="12">
    <location>
        <begin position="1044"/>
        <end position="1065"/>
    </location>
</feature>
<dbReference type="InterPro" id="IPR003439">
    <property type="entry name" value="ABC_transporter-like_ATP-bd"/>
</dbReference>
<feature type="transmembrane region" description="Helical" evidence="12">
    <location>
        <begin position="570"/>
        <end position="590"/>
    </location>
</feature>
<dbReference type="CDD" id="cd03244">
    <property type="entry name" value="ABCC_MRP_domain2"/>
    <property type="match status" value="1"/>
</dbReference>
<dbReference type="SUPFAM" id="SSF90123">
    <property type="entry name" value="ABC transporter transmembrane region"/>
    <property type="match status" value="2"/>
</dbReference>
<keyword evidence="5" id="KW-0677">Repeat</keyword>
<proteinExistence type="inferred from homology"/>